<dbReference type="HOGENOM" id="CLU_3009156_0_0_5"/>
<keyword evidence="2" id="KW-0614">Plasmid</keyword>
<sequence length="56" mass="6049">MRVACMYTDTDETRRRSRQSLEPGQAEAIAKVIARSLTAHIEGGIVPEPAPRTGPG</sequence>
<gene>
    <name evidence="2" type="ordered locus">Mrad2831_6538</name>
</gene>
<dbReference type="Proteomes" id="UP000006589">
    <property type="component" value="Plasmid pMRAD08"/>
</dbReference>
<feature type="region of interest" description="Disordered" evidence="1">
    <location>
        <begin position="1"/>
        <end position="25"/>
    </location>
</feature>
<geneLocation type="plasmid" evidence="2 3">
    <name>pMRAD08</name>
</geneLocation>
<evidence type="ECO:0000256" key="1">
    <source>
        <dbReference type="SAM" id="MobiDB-lite"/>
    </source>
</evidence>
<accession>B1MAC5</accession>
<name>B1MAC5_METRJ</name>
<organism evidence="2 3">
    <name type="scientific">Methylobacterium radiotolerans (strain ATCC 27329 / DSM 1819 / JCM 2831 / NBRC 15690 / NCIMB 10815 / 0-1)</name>
    <dbReference type="NCBI Taxonomy" id="426355"/>
    <lineage>
        <taxon>Bacteria</taxon>
        <taxon>Pseudomonadati</taxon>
        <taxon>Pseudomonadota</taxon>
        <taxon>Alphaproteobacteria</taxon>
        <taxon>Hyphomicrobiales</taxon>
        <taxon>Methylobacteriaceae</taxon>
        <taxon>Methylobacterium</taxon>
    </lineage>
</organism>
<dbReference type="EMBL" id="CP001009">
    <property type="protein sequence ID" value="ACB28450.1"/>
    <property type="molecule type" value="Genomic_DNA"/>
</dbReference>
<evidence type="ECO:0000313" key="2">
    <source>
        <dbReference type="EMBL" id="ACB28450.1"/>
    </source>
</evidence>
<dbReference type="AlphaFoldDB" id="B1MAC5"/>
<evidence type="ECO:0000313" key="3">
    <source>
        <dbReference type="Proteomes" id="UP000006589"/>
    </source>
</evidence>
<dbReference type="KEGG" id="mrd:Mrad2831_6538"/>
<reference evidence="2 3" key="1">
    <citation type="submission" date="2008-03" db="EMBL/GenBank/DDBJ databases">
        <title>Complete sequence of plasmid8 of Methylobacterium radiotolerans JCM 2831.</title>
        <authorList>
            <consortium name="US DOE Joint Genome Institute"/>
            <person name="Copeland A."/>
            <person name="Lucas S."/>
            <person name="Lapidus A."/>
            <person name="Glavina del Rio T."/>
            <person name="Dalin E."/>
            <person name="Tice H."/>
            <person name="Bruce D."/>
            <person name="Goodwin L."/>
            <person name="Pitluck S."/>
            <person name="Kiss H."/>
            <person name="Brettin T."/>
            <person name="Detter J.C."/>
            <person name="Han C."/>
            <person name="Kuske C.R."/>
            <person name="Schmutz J."/>
            <person name="Larimer F."/>
            <person name="Land M."/>
            <person name="Hauser L."/>
            <person name="Kyrpides N."/>
            <person name="Mikhailova N."/>
            <person name="Marx C.J."/>
            <person name="Richardson P."/>
        </authorList>
    </citation>
    <scope>NUCLEOTIDE SEQUENCE [LARGE SCALE GENOMIC DNA]</scope>
    <source>
        <strain evidence="3">ATCC 27329 / DSM 1819 / JCM 2831 / NBRC 15690 / NCIMB 10815 / 0-1</strain>
        <plasmid evidence="3">Plasmid pMRAD08</plasmid>
    </source>
</reference>
<proteinExistence type="predicted"/>
<protein>
    <submittedName>
        <fullName evidence="2">Uncharacterized protein</fullName>
    </submittedName>
</protein>